<dbReference type="STRING" id="1314781.A0A165DM75"/>
<keyword evidence="1" id="KW-0175">Coiled coil</keyword>
<sequence length="514" mass="57062">MSYAPLPTASDIAVSRAAIADREADIARIDSRITELENEITTLRALAASAQNDIATHLAHIAPIRRLPFEILGEIVTLCATDPDASVQVLRTLASVCKTWRDATLRTPRAWSRIKFAPSYSYNPPTRDSLLTIRDLNEWFERSGTCKKDVSLDITPLTLEDTISALHLVTQHLNELVSLRVIAGYRKSDTGLGDLLRQAMPQLATLDLAIFDVAEELGSDFRLDSSNLPRLRTLHARSRIPTAQALQRRVERLFFDRMTICTFNADFNNSSSLCVLSINNLEVNAGGLANLHDVDLPSLRALHLYIIFNPDAVAVPGILHRINAPLLETISLRIESGRLTKTQAAAQLQPLKTASNIRVLHLCGFWLSDAETVQLLSRLPTLERLVLLNAKASDKVVDALGRPKSTRSPWLLPHLTHLYIQCAWSKSDKFQVTANAMVELAKARLAALQDAANQDIEPPIAALAAVHLSHRELVATESVTDTGLDTIWAWEYVLATWPERGWWAIPNGIKEYEE</sequence>
<accession>A0A165DM75</accession>
<organism evidence="2 3">
    <name type="scientific">Exidia glandulosa HHB12029</name>
    <dbReference type="NCBI Taxonomy" id="1314781"/>
    <lineage>
        <taxon>Eukaryota</taxon>
        <taxon>Fungi</taxon>
        <taxon>Dikarya</taxon>
        <taxon>Basidiomycota</taxon>
        <taxon>Agaricomycotina</taxon>
        <taxon>Agaricomycetes</taxon>
        <taxon>Auriculariales</taxon>
        <taxon>Exidiaceae</taxon>
        <taxon>Exidia</taxon>
    </lineage>
</organism>
<name>A0A165DM75_EXIGL</name>
<protein>
    <submittedName>
        <fullName evidence="2">Uncharacterized protein</fullName>
    </submittedName>
</protein>
<dbReference type="OrthoDB" id="2830611at2759"/>
<dbReference type="SUPFAM" id="SSF52047">
    <property type="entry name" value="RNI-like"/>
    <property type="match status" value="1"/>
</dbReference>
<keyword evidence="3" id="KW-1185">Reference proteome</keyword>
<dbReference type="Proteomes" id="UP000077266">
    <property type="component" value="Unassembled WGS sequence"/>
</dbReference>
<proteinExistence type="predicted"/>
<dbReference type="Gene3D" id="3.80.10.10">
    <property type="entry name" value="Ribonuclease Inhibitor"/>
    <property type="match status" value="1"/>
</dbReference>
<dbReference type="InParanoid" id="A0A165DM75"/>
<dbReference type="AlphaFoldDB" id="A0A165DM75"/>
<evidence type="ECO:0000313" key="3">
    <source>
        <dbReference type="Proteomes" id="UP000077266"/>
    </source>
</evidence>
<dbReference type="InterPro" id="IPR032675">
    <property type="entry name" value="LRR_dom_sf"/>
</dbReference>
<evidence type="ECO:0000313" key="2">
    <source>
        <dbReference type="EMBL" id="KZV84886.1"/>
    </source>
</evidence>
<evidence type="ECO:0000256" key="1">
    <source>
        <dbReference type="SAM" id="Coils"/>
    </source>
</evidence>
<dbReference type="EMBL" id="KV426207">
    <property type="protein sequence ID" value="KZV84886.1"/>
    <property type="molecule type" value="Genomic_DNA"/>
</dbReference>
<reference evidence="2 3" key="1">
    <citation type="journal article" date="2016" name="Mol. Biol. Evol.">
        <title>Comparative Genomics of Early-Diverging Mushroom-Forming Fungi Provides Insights into the Origins of Lignocellulose Decay Capabilities.</title>
        <authorList>
            <person name="Nagy L.G."/>
            <person name="Riley R."/>
            <person name="Tritt A."/>
            <person name="Adam C."/>
            <person name="Daum C."/>
            <person name="Floudas D."/>
            <person name="Sun H."/>
            <person name="Yadav J.S."/>
            <person name="Pangilinan J."/>
            <person name="Larsson K.H."/>
            <person name="Matsuura K."/>
            <person name="Barry K."/>
            <person name="Labutti K."/>
            <person name="Kuo R."/>
            <person name="Ohm R.A."/>
            <person name="Bhattacharya S.S."/>
            <person name="Shirouzu T."/>
            <person name="Yoshinaga Y."/>
            <person name="Martin F.M."/>
            <person name="Grigoriev I.V."/>
            <person name="Hibbett D.S."/>
        </authorList>
    </citation>
    <scope>NUCLEOTIDE SEQUENCE [LARGE SCALE GENOMIC DNA]</scope>
    <source>
        <strain evidence="2 3">HHB12029</strain>
    </source>
</reference>
<gene>
    <name evidence="2" type="ORF">EXIGLDRAFT_753587</name>
</gene>
<feature type="coiled-coil region" evidence="1">
    <location>
        <begin position="19"/>
        <end position="53"/>
    </location>
</feature>